<dbReference type="AlphaFoldDB" id="A0A7Z0C2H8"/>
<keyword evidence="3" id="KW-0328">Glycosyltransferase</keyword>
<evidence type="ECO:0000259" key="2">
    <source>
        <dbReference type="Pfam" id="PF00156"/>
    </source>
</evidence>
<dbReference type="InterPro" id="IPR051910">
    <property type="entry name" value="ComF/GntX_DNA_util-trans"/>
</dbReference>
<evidence type="ECO:0000313" key="4">
    <source>
        <dbReference type="Proteomes" id="UP000537326"/>
    </source>
</evidence>
<dbReference type="Pfam" id="PF00156">
    <property type="entry name" value="Pribosyltran"/>
    <property type="match status" value="1"/>
</dbReference>
<dbReference type="EMBL" id="JACBZI010000001">
    <property type="protein sequence ID" value="NYI09292.1"/>
    <property type="molecule type" value="Genomic_DNA"/>
</dbReference>
<dbReference type="Gene3D" id="3.40.50.2020">
    <property type="match status" value="1"/>
</dbReference>
<proteinExistence type="inferred from homology"/>
<dbReference type="PANTHER" id="PTHR47505">
    <property type="entry name" value="DNA UTILIZATION PROTEIN YHGH"/>
    <property type="match status" value="1"/>
</dbReference>
<organism evidence="3 4">
    <name type="scientific">Nocardioides marinus</name>
    <dbReference type="NCBI Taxonomy" id="374514"/>
    <lineage>
        <taxon>Bacteria</taxon>
        <taxon>Bacillati</taxon>
        <taxon>Actinomycetota</taxon>
        <taxon>Actinomycetes</taxon>
        <taxon>Propionibacteriales</taxon>
        <taxon>Nocardioidaceae</taxon>
        <taxon>Nocardioides</taxon>
    </lineage>
</organism>
<feature type="domain" description="Phosphoribosyltransferase" evidence="2">
    <location>
        <begin position="196"/>
        <end position="241"/>
    </location>
</feature>
<accession>A0A7Z0C2H8</accession>
<dbReference type="InterPro" id="IPR029057">
    <property type="entry name" value="PRTase-like"/>
</dbReference>
<gene>
    <name evidence="3" type="ORF">BKA05_000807</name>
</gene>
<name>A0A7Z0C2H8_9ACTN</name>
<sequence>MDPTSLLDGARDLLLGGRCAACERPGGVLCGSCRDRLMVEAPLARRATRPQPCPPGLLPVWSCGGYTGSLRALLLAHKEHGRHQLTRPLGALLAESVTGLVGSATAPVGVPVGAPVVLVPVPSRPAAVRARGRDATRALVRAAARALGEAGVPATCAPLLATRSGVADQAGLDVDARAANLRGAFRVRAGPLGRLASGVPAVAGVVVCDDVVTTGATLLEAQRALLAVGVPVLGSATVAATARRVAGGGRRT</sequence>
<comment type="caution">
    <text evidence="3">The sequence shown here is derived from an EMBL/GenBank/DDBJ whole genome shotgun (WGS) entry which is preliminary data.</text>
</comment>
<dbReference type="PANTHER" id="PTHR47505:SF1">
    <property type="entry name" value="DNA UTILIZATION PROTEIN YHGH"/>
    <property type="match status" value="1"/>
</dbReference>
<reference evidence="3 4" key="1">
    <citation type="submission" date="2020-07" db="EMBL/GenBank/DDBJ databases">
        <title>Sequencing the genomes of 1000 actinobacteria strains.</title>
        <authorList>
            <person name="Klenk H.-P."/>
        </authorList>
    </citation>
    <scope>NUCLEOTIDE SEQUENCE [LARGE SCALE GENOMIC DNA]</scope>
    <source>
        <strain evidence="3 4">DSM 18248</strain>
    </source>
</reference>
<dbReference type="GO" id="GO:0016757">
    <property type="term" value="F:glycosyltransferase activity"/>
    <property type="evidence" value="ECO:0007669"/>
    <property type="project" value="UniProtKB-KW"/>
</dbReference>
<keyword evidence="3" id="KW-0808">Transferase</keyword>
<protein>
    <submittedName>
        <fullName evidence="3">Putative amidophosphoribosyltransferase</fullName>
    </submittedName>
</protein>
<evidence type="ECO:0000313" key="3">
    <source>
        <dbReference type="EMBL" id="NYI09292.1"/>
    </source>
</evidence>
<dbReference type="Proteomes" id="UP000537326">
    <property type="component" value="Unassembled WGS sequence"/>
</dbReference>
<dbReference type="InterPro" id="IPR000836">
    <property type="entry name" value="PRTase_dom"/>
</dbReference>
<keyword evidence="4" id="KW-1185">Reference proteome</keyword>
<comment type="similarity">
    <text evidence="1">Belongs to the ComF/GntX family.</text>
</comment>
<evidence type="ECO:0000256" key="1">
    <source>
        <dbReference type="ARBA" id="ARBA00008007"/>
    </source>
</evidence>
<dbReference type="SUPFAM" id="SSF53271">
    <property type="entry name" value="PRTase-like"/>
    <property type="match status" value="1"/>
</dbReference>
<dbReference type="RefSeq" id="WP_343045513.1">
    <property type="nucleotide sequence ID" value="NZ_BAAAPP010000012.1"/>
</dbReference>